<evidence type="ECO:0000256" key="1">
    <source>
        <dbReference type="ARBA" id="ARBA00000316"/>
    </source>
</evidence>
<evidence type="ECO:0000259" key="9">
    <source>
        <dbReference type="SMART" id="SM01005"/>
    </source>
</evidence>
<gene>
    <name evidence="10" type="ORF">GGQ88_002446</name>
</gene>
<dbReference type="InterPro" id="IPR000821">
    <property type="entry name" value="Ala_racemase"/>
</dbReference>
<dbReference type="SUPFAM" id="SSF50621">
    <property type="entry name" value="Alanine racemase C-terminal domain-like"/>
    <property type="match status" value="1"/>
</dbReference>
<dbReference type="GO" id="GO:0030170">
    <property type="term" value="F:pyridoxal phosphate binding"/>
    <property type="evidence" value="ECO:0007669"/>
    <property type="project" value="TreeGrafter"/>
</dbReference>
<evidence type="ECO:0000313" key="11">
    <source>
        <dbReference type="Proteomes" id="UP000562395"/>
    </source>
</evidence>
<dbReference type="AlphaFoldDB" id="A0A7W5ZXR4"/>
<reference evidence="10 11" key="1">
    <citation type="submission" date="2020-08" db="EMBL/GenBank/DDBJ databases">
        <title>Genomic Encyclopedia of Type Strains, Phase IV (KMG-IV): sequencing the most valuable type-strain genomes for metagenomic binning, comparative biology and taxonomic classification.</title>
        <authorList>
            <person name="Goeker M."/>
        </authorList>
    </citation>
    <scope>NUCLEOTIDE SEQUENCE [LARGE SCALE GENOMIC DNA]</scope>
    <source>
        <strain evidence="10 11">DSM 14552</strain>
    </source>
</reference>
<keyword evidence="11" id="KW-1185">Reference proteome</keyword>
<organism evidence="10 11">
    <name type="scientific">Novosphingobium hassiacum</name>
    <dbReference type="NCBI Taxonomy" id="173676"/>
    <lineage>
        <taxon>Bacteria</taxon>
        <taxon>Pseudomonadati</taxon>
        <taxon>Pseudomonadota</taxon>
        <taxon>Alphaproteobacteria</taxon>
        <taxon>Sphingomonadales</taxon>
        <taxon>Sphingomonadaceae</taxon>
        <taxon>Novosphingobium</taxon>
    </lineage>
</organism>
<dbReference type="PANTHER" id="PTHR30511">
    <property type="entry name" value="ALANINE RACEMASE"/>
    <property type="match status" value="1"/>
</dbReference>
<evidence type="ECO:0000256" key="2">
    <source>
        <dbReference type="ARBA" id="ARBA00001933"/>
    </source>
</evidence>
<proteinExistence type="inferred from homology"/>
<feature type="binding site" evidence="8">
    <location>
        <position position="300"/>
    </location>
    <ligand>
        <name>substrate</name>
    </ligand>
</feature>
<evidence type="ECO:0000256" key="4">
    <source>
        <dbReference type="ARBA" id="ARBA00013089"/>
    </source>
</evidence>
<dbReference type="GO" id="GO:0005829">
    <property type="term" value="C:cytosol"/>
    <property type="evidence" value="ECO:0007669"/>
    <property type="project" value="TreeGrafter"/>
</dbReference>
<name>A0A7W5ZXR4_9SPHN</name>
<dbReference type="InterPro" id="IPR001608">
    <property type="entry name" value="Ala_racemase_N"/>
</dbReference>
<dbReference type="Gene3D" id="3.20.20.10">
    <property type="entry name" value="Alanine racemase"/>
    <property type="match status" value="1"/>
</dbReference>
<dbReference type="Proteomes" id="UP000562395">
    <property type="component" value="Unassembled WGS sequence"/>
</dbReference>
<evidence type="ECO:0000256" key="5">
    <source>
        <dbReference type="ARBA" id="ARBA00022898"/>
    </source>
</evidence>
<dbReference type="SUPFAM" id="SSF51419">
    <property type="entry name" value="PLP-binding barrel"/>
    <property type="match status" value="1"/>
</dbReference>
<protein>
    <recommendedName>
        <fullName evidence="4">alanine racemase</fullName>
        <ecNumber evidence="4">5.1.1.1</ecNumber>
    </recommendedName>
</protein>
<dbReference type="NCBIfam" id="TIGR00492">
    <property type="entry name" value="alr"/>
    <property type="match status" value="1"/>
</dbReference>
<keyword evidence="5 7" id="KW-0663">Pyridoxal phosphate</keyword>
<dbReference type="Pfam" id="PF00842">
    <property type="entry name" value="Ala_racemase_C"/>
    <property type="match status" value="1"/>
</dbReference>
<dbReference type="InterPro" id="IPR029066">
    <property type="entry name" value="PLP-binding_barrel"/>
</dbReference>
<dbReference type="EMBL" id="JACICY010000005">
    <property type="protein sequence ID" value="MBB3861174.1"/>
    <property type="molecule type" value="Genomic_DNA"/>
</dbReference>
<comment type="similarity">
    <text evidence="3">Belongs to the alanine racemase family.</text>
</comment>
<dbReference type="PANTHER" id="PTHR30511:SF0">
    <property type="entry name" value="ALANINE RACEMASE, CATABOLIC-RELATED"/>
    <property type="match status" value="1"/>
</dbReference>
<evidence type="ECO:0000256" key="8">
    <source>
        <dbReference type="PIRSR" id="PIRSR600821-52"/>
    </source>
</evidence>
<evidence type="ECO:0000256" key="3">
    <source>
        <dbReference type="ARBA" id="ARBA00007880"/>
    </source>
</evidence>
<sequence length="353" mass="38057">MTDAPPPPPSPLRLRFDADALRTNWRALDALSGQAKAGAAVKADAYGIGAVRAVRTLADAGCRTFFVAHWGEVADLLPLVQPEQIAVLHGPMNDADVAFAKASGVRPVINTLSQARRWREAGGAACHLMVDTGINRLGLGIAELGDPVLGDLDIDICMSHLASADEDVAQNDVQRARFQSVREQVGARRYSLANSAGIALGAAYHADLTRPGLALYGGIARPELAGCIAQVAFPEVALIQVRDLREGDLIGYNATFTAQQAMRVGVLAIGYADGYLRCWSGKGRFDWRGHEVPVVGRVSMDLTIVDLSNVPECREGDWLTARYNLPQAARESGLSQYELLTLMGRRFSRFHTI</sequence>
<evidence type="ECO:0000313" key="10">
    <source>
        <dbReference type="EMBL" id="MBB3861174.1"/>
    </source>
</evidence>
<dbReference type="InterPro" id="IPR011079">
    <property type="entry name" value="Ala_racemase_C"/>
</dbReference>
<dbReference type="InterPro" id="IPR020622">
    <property type="entry name" value="Ala_racemase_pyridoxalP-BS"/>
</dbReference>
<evidence type="ECO:0000256" key="6">
    <source>
        <dbReference type="ARBA" id="ARBA00023235"/>
    </source>
</evidence>
<dbReference type="PRINTS" id="PR00992">
    <property type="entry name" value="ALARACEMASE"/>
</dbReference>
<dbReference type="EC" id="5.1.1.1" evidence="4"/>
<dbReference type="CDD" id="cd00430">
    <property type="entry name" value="PLPDE_III_AR"/>
    <property type="match status" value="1"/>
</dbReference>
<feature type="domain" description="Alanine racemase C-terminal" evidence="9">
    <location>
        <begin position="231"/>
        <end position="352"/>
    </location>
</feature>
<comment type="catalytic activity">
    <reaction evidence="1">
        <text>L-alanine = D-alanine</text>
        <dbReference type="Rhea" id="RHEA:20249"/>
        <dbReference type="ChEBI" id="CHEBI:57416"/>
        <dbReference type="ChEBI" id="CHEBI:57972"/>
        <dbReference type="EC" id="5.1.1.1"/>
    </reaction>
</comment>
<evidence type="ECO:0000256" key="7">
    <source>
        <dbReference type="PIRSR" id="PIRSR600821-50"/>
    </source>
</evidence>
<accession>A0A7W5ZXR4</accession>
<dbReference type="Gene3D" id="2.40.37.10">
    <property type="entry name" value="Lyase, Ornithine Decarboxylase, Chain A, domain 1"/>
    <property type="match status" value="1"/>
</dbReference>
<comment type="caution">
    <text evidence="10">The sequence shown here is derived from an EMBL/GenBank/DDBJ whole genome shotgun (WGS) entry which is preliminary data.</text>
</comment>
<dbReference type="GO" id="GO:0008784">
    <property type="term" value="F:alanine racemase activity"/>
    <property type="evidence" value="ECO:0007669"/>
    <property type="project" value="UniProtKB-EC"/>
</dbReference>
<dbReference type="Pfam" id="PF01168">
    <property type="entry name" value="Ala_racemase_N"/>
    <property type="match status" value="1"/>
</dbReference>
<feature type="modified residue" description="N6-(pyridoxal phosphate)lysine" evidence="7">
    <location>
        <position position="42"/>
    </location>
</feature>
<dbReference type="PROSITE" id="PS00395">
    <property type="entry name" value="ALANINE_RACEMASE"/>
    <property type="match status" value="1"/>
</dbReference>
<dbReference type="InterPro" id="IPR009006">
    <property type="entry name" value="Ala_racemase/Decarboxylase_C"/>
</dbReference>
<dbReference type="RefSeq" id="WP_183613543.1">
    <property type="nucleotide sequence ID" value="NZ_JACICY010000005.1"/>
</dbReference>
<dbReference type="GO" id="GO:0030632">
    <property type="term" value="P:D-alanine biosynthetic process"/>
    <property type="evidence" value="ECO:0007669"/>
    <property type="project" value="TreeGrafter"/>
</dbReference>
<comment type="cofactor">
    <cofactor evidence="2 7">
        <name>pyridoxal 5'-phosphate</name>
        <dbReference type="ChEBI" id="CHEBI:597326"/>
    </cofactor>
</comment>
<feature type="binding site" evidence="8">
    <location>
        <position position="136"/>
    </location>
    <ligand>
        <name>substrate</name>
    </ligand>
</feature>
<keyword evidence="6 10" id="KW-0413">Isomerase</keyword>
<dbReference type="SMART" id="SM01005">
    <property type="entry name" value="Ala_racemase_C"/>
    <property type="match status" value="1"/>
</dbReference>